<dbReference type="Pfam" id="PF13808">
    <property type="entry name" value="DDE_Tnp_1_assoc"/>
    <property type="match status" value="1"/>
</dbReference>
<sequence length="385" mass="41672">MAQLATAADLDQVADLREYLVLVPDPPKRRGIRHSLESILTLAAAAVAAGAQSFTAIGEWAADAPQRVLARLGTRFDPCRDRHAAPGEATVRRVLSSIDGDDLDTAISAWITATTTAGSPSERTPTAIAVDGKSLRGTFARTGGAGVHLLSALTHQDAIVLAQQNVARGTSEITWMQPLLDGIDLTGVVVTADALHTTRGLARYLTHRDAHYVFTVKENQHRLHARLQALPWPQATRHTSTGIGHGRLEQRTTEVLPAPDDLDFPHAAQVFQTTRYRTDRVSGKRENHTVYGITPLTPDQAGPATIATLLRGHWSIENRLHRVRDTTYGEDASRVRTGTAPRAMATLRNLAISAHRAAGRTNIAAALRHTARHATRPLTLYGIPT</sequence>
<feature type="domain" description="Transposase IS4-like" evidence="1">
    <location>
        <begin position="124"/>
        <end position="352"/>
    </location>
</feature>
<protein>
    <submittedName>
        <fullName evidence="3">Transposase DDE domain-containing protein</fullName>
    </submittedName>
</protein>
<evidence type="ECO:0000259" key="1">
    <source>
        <dbReference type="Pfam" id="PF01609"/>
    </source>
</evidence>
<dbReference type="GO" id="GO:0003677">
    <property type="term" value="F:DNA binding"/>
    <property type="evidence" value="ECO:0007669"/>
    <property type="project" value="InterPro"/>
</dbReference>
<reference evidence="4" key="1">
    <citation type="submission" date="2016-10" db="EMBL/GenBank/DDBJ databases">
        <authorList>
            <person name="Varghese N."/>
            <person name="Submissions S."/>
        </authorList>
    </citation>
    <scope>NUCLEOTIDE SEQUENCE [LARGE SCALE GENOMIC DNA]</scope>
    <source>
        <strain evidence="4">DSM 44544</strain>
    </source>
</reference>
<gene>
    <name evidence="3" type="ORF">SAMN04489727_4801</name>
</gene>
<dbReference type="InterPro" id="IPR051698">
    <property type="entry name" value="Transposase_11-like"/>
</dbReference>
<dbReference type="AlphaFoldDB" id="A0A1H4URI8"/>
<feature type="domain" description="H repeat-associated protein N-terminal" evidence="2">
    <location>
        <begin position="18"/>
        <end position="111"/>
    </location>
</feature>
<evidence type="ECO:0000313" key="3">
    <source>
        <dbReference type="EMBL" id="SEC71492.1"/>
    </source>
</evidence>
<dbReference type="InterPro" id="IPR047647">
    <property type="entry name" value="ISAs1_transpos"/>
</dbReference>
<keyword evidence="4" id="KW-1185">Reference proteome</keyword>
<dbReference type="GO" id="GO:0006313">
    <property type="term" value="P:DNA transposition"/>
    <property type="evidence" value="ECO:0007669"/>
    <property type="project" value="InterPro"/>
</dbReference>
<dbReference type="InterPro" id="IPR002559">
    <property type="entry name" value="Transposase_11"/>
</dbReference>
<dbReference type="PANTHER" id="PTHR30298:SF0">
    <property type="entry name" value="PROTEIN YBFL-RELATED"/>
    <property type="match status" value="1"/>
</dbReference>
<organism evidence="3 4">
    <name type="scientific">Amycolatopsis tolypomycina</name>
    <dbReference type="NCBI Taxonomy" id="208445"/>
    <lineage>
        <taxon>Bacteria</taxon>
        <taxon>Bacillati</taxon>
        <taxon>Actinomycetota</taxon>
        <taxon>Actinomycetes</taxon>
        <taxon>Pseudonocardiales</taxon>
        <taxon>Pseudonocardiaceae</taxon>
        <taxon>Amycolatopsis</taxon>
    </lineage>
</organism>
<accession>A0A1H4URI8</accession>
<dbReference type="EMBL" id="FNSO01000004">
    <property type="protein sequence ID" value="SEC71492.1"/>
    <property type="molecule type" value="Genomic_DNA"/>
</dbReference>
<evidence type="ECO:0000259" key="2">
    <source>
        <dbReference type="Pfam" id="PF13808"/>
    </source>
</evidence>
<dbReference type="GO" id="GO:0004803">
    <property type="term" value="F:transposase activity"/>
    <property type="evidence" value="ECO:0007669"/>
    <property type="project" value="InterPro"/>
</dbReference>
<name>A0A1H4URI8_9PSEU</name>
<dbReference type="Proteomes" id="UP000199622">
    <property type="component" value="Unassembled WGS sequence"/>
</dbReference>
<proteinExistence type="predicted"/>
<dbReference type="NCBIfam" id="NF033564">
    <property type="entry name" value="transpos_ISAs1"/>
    <property type="match status" value="1"/>
</dbReference>
<dbReference type="InterPro" id="IPR032806">
    <property type="entry name" value="YbfD_N"/>
</dbReference>
<dbReference type="PANTHER" id="PTHR30298">
    <property type="entry name" value="H REPEAT-ASSOCIATED PREDICTED TRANSPOSASE"/>
    <property type="match status" value="1"/>
</dbReference>
<evidence type="ECO:0000313" key="4">
    <source>
        <dbReference type="Proteomes" id="UP000199622"/>
    </source>
</evidence>
<dbReference type="Pfam" id="PF01609">
    <property type="entry name" value="DDE_Tnp_1"/>
    <property type="match status" value="1"/>
</dbReference>